<accession>A0A9D7HT25</accession>
<reference evidence="2" key="1">
    <citation type="submission" date="2020-10" db="EMBL/GenBank/DDBJ databases">
        <title>Connecting structure to function with the recovery of over 1000 high-quality activated sludge metagenome-assembled genomes encoding full-length rRNA genes using long-read sequencing.</title>
        <authorList>
            <person name="Singleton C.M."/>
            <person name="Petriglieri F."/>
            <person name="Kristensen J.M."/>
            <person name="Kirkegaard R.H."/>
            <person name="Michaelsen T.Y."/>
            <person name="Andersen M.H."/>
            <person name="Karst S.M."/>
            <person name="Dueholm M.S."/>
            <person name="Nielsen P.H."/>
            <person name="Albertsen M."/>
        </authorList>
    </citation>
    <scope>NUCLEOTIDE SEQUENCE</scope>
    <source>
        <strain evidence="2">Bjer_18-Q3-R1-45_BAT3C.347</strain>
    </source>
</reference>
<feature type="transmembrane region" description="Helical" evidence="1">
    <location>
        <begin position="50"/>
        <end position="70"/>
    </location>
</feature>
<dbReference type="Pfam" id="PF07386">
    <property type="entry name" value="DUF1499"/>
    <property type="match status" value="1"/>
</dbReference>
<comment type="caution">
    <text evidence="2">The sequence shown here is derived from an EMBL/GenBank/DDBJ whole genome shotgun (WGS) entry which is preliminary data.</text>
</comment>
<dbReference type="AlphaFoldDB" id="A0A9D7HT25"/>
<dbReference type="EMBL" id="JADJEV010000005">
    <property type="protein sequence ID" value="MBK6975251.1"/>
    <property type="molecule type" value="Genomic_DNA"/>
</dbReference>
<name>A0A9D7HT25_9PROT</name>
<evidence type="ECO:0000313" key="3">
    <source>
        <dbReference type="Proteomes" id="UP000807785"/>
    </source>
</evidence>
<protein>
    <submittedName>
        <fullName evidence="2">DUF1499 domain-containing protein</fullName>
    </submittedName>
</protein>
<keyword evidence="1" id="KW-0812">Transmembrane</keyword>
<sequence>MMTNSDSRHAGNRPTLLAWGGLILALAALLLGGAAGLGHRAGLWSYTSGFALMGVAALAGLAALVANVIAGLRIRRLQPRPPLRVAVLGGVLGAIVVSLPANQLRLGMSLPRIHDITTDTANPPPFVAIAPLRADSPNPSSYAGESVARQQLASYPQVVPHFYNANRHVVFNEAVEIVRGRGWMAVATDDDGGRIEASVMSRWFGFVDDVVIRVAETPQGTRVDMRSKSRVGQSDLGANAERVRTFLAELDQQLSY</sequence>
<dbReference type="InterPro" id="IPR010865">
    <property type="entry name" value="DUF1499"/>
</dbReference>
<evidence type="ECO:0000313" key="2">
    <source>
        <dbReference type="EMBL" id="MBK6975251.1"/>
    </source>
</evidence>
<gene>
    <name evidence="2" type="ORF">IPH26_20695</name>
</gene>
<evidence type="ECO:0000256" key="1">
    <source>
        <dbReference type="SAM" id="Phobius"/>
    </source>
</evidence>
<proteinExistence type="predicted"/>
<keyword evidence="1" id="KW-0472">Membrane</keyword>
<organism evidence="2 3">
    <name type="scientific">Candidatus Methylophosphatis roskildensis</name>
    <dbReference type="NCBI Taxonomy" id="2899263"/>
    <lineage>
        <taxon>Bacteria</taxon>
        <taxon>Pseudomonadati</taxon>
        <taxon>Pseudomonadota</taxon>
        <taxon>Betaproteobacteria</taxon>
        <taxon>Nitrosomonadales</taxon>
        <taxon>Sterolibacteriaceae</taxon>
        <taxon>Candidatus Methylophosphatis</taxon>
    </lineage>
</organism>
<dbReference type="Proteomes" id="UP000807785">
    <property type="component" value="Unassembled WGS sequence"/>
</dbReference>
<feature type="transmembrane region" description="Helical" evidence="1">
    <location>
        <begin position="82"/>
        <end position="101"/>
    </location>
</feature>
<keyword evidence="1" id="KW-1133">Transmembrane helix</keyword>